<proteinExistence type="predicted"/>
<dbReference type="Proteomes" id="UP000018211">
    <property type="component" value="Unassembled WGS sequence"/>
</dbReference>
<organism evidence="1 2">
    <name type="scientific">Vibrio nigripulchritudo SOn1</name>
    <dbReference type="NCBI Taxonomy" id="1238450"/>
    <lineage>
        <taxon>Bacteria</taxon>
        <taxon>Pseudomonadati</taxon>
        <taxon>Pseudomonadota</taxon>
        <taxon>Gammaproteobacteria</taxon>
        <taxon>Vibrionales</taxon>
        <taxon>Vibrionaceae</taxon>
        <taxon>Vibrio</taxon>
    </lineage>
</organism>
<protein>
    <submittedName>
        <fullName evidence="1">Uncharacterized protein</fullName>
    </submittedName>
</protein>
<evidence type="ECO:0000313" key="2">
    <source>
        <dbReference type="Proteomes" id="UP000018211"/>
    </source>
</evidence>
<comment type="caution">
    <text evidence="1">The sequence shown here is derived from an EMBL/GenBank/DDBJ whole genome shotgun (WGS) entry which is preliminary data.</text>
</comment>
<name>A0AAV2VRK3_9VIBR</name>
<evidence type="ECO:0000313" key="1">
    <source>
        <dbReference type="EMBL" id="CCO47321.1"/>
    </source>
</evidence>
<dbReference type="EMBL" id="CAOF01000120">
    <property type="protein sequence ID" value="CCO47321.1"/>
    <property type="molecule type" value="Genomic_DNA"/>
</dbReference>
<dbReference type="RefSeq" id="WP_022612165.1">
    <property type="nucleotide sequence ID" value="NZ_LK391965.1"/>
</dbReference>
<accession>A0AAV2VRK3</accession>
<gene>
    <name evidence="1" type="ORF">VIBNISOn1_30011</name>
</gene>
<reference evidence="1 2" key="1">
    <citation type="journal article" date="2013" name="ISME J.">
        <title>Comparative genomics of pathogenic lineages of Vibrio nigripulchritudo identifies virulence-associated traits.</title>
        <authorList>
            <person name="Goudenege D."/>
            <person name="Labreuche Y."/>
            <person name="Krin E."/>
            <person name="Ansquer D."/>
            <person name="Mangenot S."/>
            <person name="Calteau A."/>
            <person name="Medigue C."/>
            <person name="Mazel D."/>
            <person name="Polz M.F."/>
            <person name="Le Roux F."/>
        </authorList>
    </citation>
    <scope>NUCLEOTIDE SEQUENCE [LARGE SCALE GENOMIC DNA]</scope>
    <source>
        <strain evidence="1 2">SOn1</strain>
    </source>
</reference>
<dbReference type="AlphaFoldDB" id="A0AAV2VRK3"/>
<sequence>MKTVSYLVQVHTLPKDLAEAAENPNHDLYTTSKIYSKLIDTDHLWEVDSIDENEQVWIAVNFINTKGDAEFHTIKIDSGTYNKIDYDDYPVN</sequence>